<evidence type="ECO:0000256" key="8">
    <source>
        <dbReference type="ARBA" id="ARBA00023136"/>
    </source>
</evidence>
<dbReference type="PANTHER" id="PTHR30034:SF6">
    <property type="entry name" value="YOP PROTEINS TRANSLOCATION PROTEIN Q"/>
    <property type="match status" value="1"/>
</dbReference>
<dbReference type="InterPro" id="IPR036429">
    <property type="entry name" value="SpoA-like_sf"/>
</dbReference>
<dbReference type="AlphaFoldDB" id="A0A3M8LMQ6"/>
<organism evidence="11 12">
    <name type="scientific">Cryobacterium tepidiphilum</name>
    <dbReference type="NCBI Taxonomy" id="2486026"/>
    <lineage>
        <taxon>Bacteria</taxon>
        <taxon>Bacillati</taxon>
        <taxon>Actinomycetota</taxon>
        <taxon>Actinomycetes</taxon>
        <taxon>Micrococcales</taxon>
        <taxon>Microbacteriaceae</taxon>
        <taxon>Cryobacterium</taxon>
    </lineage>
</organism>
<dbReference type="EMBL" id="RDSR01000003">
    <property type="protein sequence ID" value="RNE66671.1"/>
    <property type="molecule type" value="Genomic_DNA"/>
</dbReference>
<dbReference type="GO" id="GO:0050918">
    <property type="term" value="P:positive chemotaxis"/>
    <property type="evidence" value="ECO:0007669"/>
    <property type="project" value="TreeGrafter"/>
</dbReference>
<comment type="similarity">
    <text evidence="3">Belongs to the FliM family.</text>
</comment>
<dbReference type="InterPro" id="IPR028976">
    <property type="entry name" value="CheC-like_sf"/>
</dbReference>
<dbReference type="OrthoDB" id="5241113at2"/>
<dbReference type="SUPFAM" id="SSF101801">
    <property type="entry name" value="Surface presentation of antigens (SPOA)"/>
    <property type="match status" value="1"/>
</dbReference>
<keyword evidence="5" id="KW-1003">Cell membrane</keyword>
<evidence type="ECO:0000313" key="11">
    <source>
        <dbReference type="EMBL" id="RNE66671.1"/>
    </source>
</evidence>
<evidence type="ECO:0000256" key="7">
    <source>
        <dbReference type="ARBA" id="ARBA00022779"/>
    </source>
</evidence>
<evidence type="ECO:0000256" key="6">
    <source>
        <dbReference type="ARBA" id="ARBA00022500"/>
    </source>
</evidence>
<comment type="caution">
    <text evidence="11">The sequence shown here is derived from an EMBL/GenBank/DDBJ whole genome shotgun (WGS) entry which is preliminary data.</text>
</comment>
<feature type="domain" description="Flagellar motor switch protein FliN-like C-terminal" evidence="10">
    <location>
        <begin position="219"/>
        <end position="287"/>
    </location>
</feature>
<protein>
    <recommendedName>
        <fullName evidence="4">Flagellar motor switch protein FliM</fullName>
    </recommendedName>
</protein>
<name>A0A3M8LMQ6_9MICO</name>
<dbReference type="InterPro" id="IPR001543">
    <property type="entry name" value="FliN-like_C"/>
</dbReference>
<dbReference type="GO" id="GO:0003774">
    <property type="term" value="F:cytoskeletal motor activity"/>
    <property type="evidence" value="ECO:0007669"/>
    <property type="project" value="InterPro"/>
</dbReference>
<dbReference type="GO" id="GO:0005886">
    <property type="term" value="C:plasma membrane"/>
    <property type="evidence" value="ECO:0007669"/>
    <property type="project" value="UniProtKB-SubCell"/>
</dbReference>
<keyword evidence="7" id="KW-0283">Flagellar rotation</keyword>
<evidence type="ECO:0000256" key="1">
    <source>
        <dbReference type="ARBA" id="ARBA00004117"/>
    </source>
</evidence>
<keyword evidence="6" id="KW-0145">Chemotaxis</keyword>
<dbReference type="Gene3D" id="2.30.330.10">
    <property type="entry name" value="SpoA-like"/>
    <property type="match status" value="1"/>
</dbReference>
<dbReference type="Pfam" id="PF01052">
    <property type="entry name" value="FliMN_C"/>
    <property type="match status" value="1"/>
</dbReference>
<dbReference type="GO" id="GO:0071978">
    <property type="term" value="P:bacterial-type flagellum-dependent swarming motility"/>
    <property type="evidence" value="ECO:0007669"/>
    <property type="project" value="TreeGrafter"/>
</dbReference>
<evidence type="ECO:0000256" key="3">
    <source>
        <dbReference type="ARBA" id="ARBA00011049"/>
    </source>
</evidence>
<reference evidence="11 12" key="1">
    <citation type="submission" date="2018-11" db="EMBL/GenBank/DDBJ databases">
        <title>Cryobacterium sp. nov., isolated from rhizosphere soil of lettuce.</title>
        <authorList>
            <person name="Wang Y."/>
        </authorList>
    </citation>
    <scope>NUCLEOTIDE SEQUENCE [LARGE SCALE GENOMIC DNA]</scope>
    <source>
        <strain evidence="11 12">NEAU-85</strain>
    </source>
</reference>
<dbReference type="Pfam" id="PF02154">
    <property type="entry name" value="FliM"/>
    <property type="match status" value="1"/>
</dbReference>
<evidence type="ECO:0000256" key="5">
    <source>
        <dbReference type="ARBA" id="ARBA00022475"/>
    </source>
</evidence>
<dbReference type="Gene3D" id="3.40.1550.10">
    <property type="entry name" value="CheC-like"/>
    <property type="match status" value="1"/>
</dbReference>
<keyword evidence="12" id="KW-1185">Reference proteome</keyword>
<accession>A0A3M8LMQ6</accession>
<dbReference type="SUPFAM" id="SSF103039">
    <property type="entry name" value="CheC-like"/>
    <property type="match status" value="1"/>
</dbReference>
<dbReference type="PANTHER" id="PTHR30034">
    <property type="entry name" value="FLAGELLAR MOTOR SWITCH PROTEIN FLIM"/>
    <property type="match status" value="1"/>
</dbReference>
<dbReference type="Proteomes" id="UP000279859">
    <property type="component" value="Unassembled WGS sequence"/>
</dbReference>
<evidence type="ECO:0000259" key="10">
    <source>
        <dbReference type="Pfam" id="PF01052"/>
    </source>
</evidence>
<dbReference type="PIRSF" id="PIRSF002888">
    <property type="entry name" value="FliM"/>
    <property type="match status" value="1"/>
</dbReference>
<evidence type="ECO:0000256" key="9">
    <source>
        <dbReference type="ARBA" id="ARBA00023143"/>
    </source>
</evidence>
<sequence>MPARGTRSVDVYDFRRPTTLAREHTRVLELAFETFARQWGTQLTAKVRVVSQVACEQVIMCTYDEYAASLPPTTAMVLFALEDFDAKAVVQFPTSAALSWVGHMLGGNGTQIVTGERKFTLIEQALLRRLMEDALEDLRYSLGSLLVTPISVDGIQYNSQFAQAAATGDLMIVAGFEIRVGESIAAATVALPADALLPQLGETNPTRSTANAKELVHAQLAWVPVDVSLRLASARVLPDRILNLAVGDLLRLPHPQHRPLDVAVGGQPLAGAAVGANGSRLACVVTSTDFGDAAAPLTTPAMHVQENFR</sequence>
<gene>
    <name evidence="11" type="ORF">EEJ31_02450</name>
</gene>
<comment type="subcellular location">
    <subcellularLocation>
        <location evidence="1">Bacterial flagellum basal body</location>
    </subcellularLocation>
    <subcellularLocation>
        <location evidence="2">Cell membrane</location>
        <topology evidence="2">Peripheral membrane protein</topology>
    </subcellularLocation>
</comment>
<dbReference type="CDD" id="cd17908">
    <property type="entry name" value="FliM"/>
    <property type="match status" value="1"/>
</dbReference>
<dbReference type="RefSeq" id="WP_123044711.1">
    <property type="nucleotide sequence ID" value="NZ_RDSR01000003.1"/>
</dbReference>
<evidence type="ECO:0000256" key="4">
    <source>
        <dbReference type="ARBA" id="ARBA00021898"/>
    </source>
</evidence>
<evidence type="ECO:0000313" key="12">
    <source>
        <dbReference type="Proteomes" id="UP000279859"/>
    </source>
</evidence>
<proteinExistence type="inferred from homology"/>
<dbReference type="InterPro" id="IPR001689">
    <property type="entry name" value="Flag_FliM"/>
</dbReference>
<evidence type="ECO:0000256" key="2">
    <source>
        <dbReference type="ARBA" id="ARBA00004202"/>
    </source>
</evidence>
<keyword evidence="9" id="KW-0975">Bacterial flagellum</keyword>
<keyword evidence="8" id="KW-0472">Membrane</keyword>
<dbReference type="GO" id="GO:0009425">
    <property type="term" value="C:bacterial-type flagellum basal body"/>
    <property type="evidence" value="ECO:0007669"/>
    <property type="project" value="UniProtKB-SubCell"/>
</dbReference>